<dbReference type="InterPro" id="IPR046450">
    <property type="entry name" value="PA_dom_sf"/>
</dbReference>
<evidence type="ECO:0000256" key="6">
    <source>
        <dbReference type="PROSITE-ProRule" id="PRU01240"/>
    </source>
</evidence>
<dbReference type="InterPro" id="IPR036852">
    <property type="entry name" value="Peptidase_S8/S53_dom_sf"/>
</dbReference>
<evidence type="ECO:0000313" key="13">
    <source>
        <dbReference type="Proteomes" id="UP001523550"/>
    </source>
</evidence>
<feature type="active site" description="Charge relay system" evidence="6">
    <location>
        <position position="271"/>
    </location>
</feature>
<evidence type="ECO:0000256" key="1">
    <source>
        <dbReference type="ARBA" id="ARBA00022525"/>
    </source>
</evidence>
<dbReference type="CDD" id="cd04818">
    <property type="entry name" value="PA_subtilisin_1"/>
    <property type="match status" value="1"/>
</dbReference>
<keyword evidence="1" id="KW-0964">Secreted</keyword>
<dbReference type="PROSITE" id="PS00136">
    <property type="entry name" value="SUBTILASE_ASP"/>
    <property type="match status" value="1"/>
</dbReference>
<feature type="compositionally biased region" description="Low complexity" evidence="8">
    <location>
        <begin position="1712"/>
        <end position="1730"/>
    </location>
</feature>
<dbReference type="Gene3D" id="3.40.50.200">
    <property type="entry name" value="Peptidase S8/S53 domain"/>
    <property type="match status" value="1"/>
</dbReference>
<dbReference type="Gene3D" id="2.60.120.260">
    <property type="entry name" value="Galactose-binding domain-like"/>
    <property type="match status" value="1"/>
</dbReference>
<name>A0ABT1GCE3_9GAMM</name>
<dbReference type="RefSeq" id="WP_253449060.1">
    <property type="nucleotide sequence ID" value="NZ_JALJYF010000002.1"/>
</dbReference>
<accession>A0ABT1GCE3</accession>
<feature type="domain" description="PA" evidence="11">
    <location>
        <begin position="431"/>
        <end position="516"/>
    </location>
</feature>
<feature type="active site" description="Charge relay system" evidence="6">
    <location>
        <position position="203"/>
    </location>
</feature>
<evidence type="ECO:0000256" key="3">
    <source>
        <dbReference type="ARBA" id="ARBA00022729"/>
    </source>
</evidence>
<dbReference type="Proteomes" id="UP001523550">
    <property type="component" value="Unassembled WGS sequence"/>
</dbReference>
<dbReference type="InterPro" id="IPR045051">
    <property type="entry name" value="SBT"/>
</dbReference>
<dbReference type="InterPro" id="IPR023828">
    <property type="entry name" value="Peptidase_S8_Ser-AS"/>
</dbReference>
<dbReference type="InterPro" id="IPR000209">
    <property type="entry name" value="Peptidase_S8/S53_dom"/>
</dbReference>
<feature type="domain" description="Peptidase S8/S53" evidence="10">
    <location>
        <begin position="194"/>
        <end position="623"/>
    </location>
</feature>
<feature type="region of interest" description="Disordered" evidence="8">
    <location>
        <begin position="1185"/>
        <end position="1211"/>
    </location>
</feature>
<dbReference type="Pfam" id="PF02225">
    <property type="entry name" value="PA"/>
    <property type="match status" value="1"/>
</dbReference>
<dbReference type="Gene3D" id="3.50.30.30">
    <property type="match status" value="1"/>
</dbReference>
<evidence type="ECO:0000259" key="10">
    <source>
        <dbReference type="Pfam" id="PF00082"/>
    </source>
</evidence>
<comment type="similarity">
    <text evidence="6 7">Belongs to the peptidase S8 family.</text>
</comment>
<evidence type="ECO:0000256" key="4">
    <source>
        <dbReference type="ARBA" id="ARBA00022801"/>
    </source>
</evidence>
<dbReference type="EMBL" id="JALJYF010000002">
    <property type="protein sequence ID" value="MCP1727943.1"/>
    <property type="molecule type" value="Genomic_DNA"/>
</dbReference>
<dbReference type="PRINTS" id="PR00723">
    <property type="entry name" value="SUBTILISIN"/>
</dbReference>
<evidence type="ECO:0000259" key="11">
    <source>
        <dbReference type="Pfam" id="PF02225"/>
    </source>
</evidence>
<evidence type="ECO:0000256" key="8">
    <source>
        <dbReference type="SAM" id="MobiDB-lite"/>
    </source>
</evidence>
<dbReference type="SUPFAM" id="SSF49464">
    <property type="entry name" value="Carboxypeptidase regulatory domain-like"/>
    <property type="match status" value="1"/>
</dbReference>
<keyword evidence="13" id="KW-1185">Reference proteome</keyword>
<dbReference type="PROSITE" id="PS00138">
    <property type="entry name" value="SUBTILASE_SER"/>
    <property type="match status" value="1"/>
</dbReference>
<keyword evidence="3 9" id="KW-0732">Signal</keyword>
<evidence type="ECO:0008006" key="14">
    <source>
        <dbReference type="Google" id="ProtNLM"/>
    </source>
</evidence>
<evidence type="ECO:0000256" key="5">
    <source>
        <dbReference type="ARBA" id="ARBA00022825"/>
    </source>
</evidence>
<feature type="active site" description="Charge relay system" evidence="6">
    <location>
        <position position="590"/>
    </location>
</feature>
<keyword evidence="5 6" id="KW-0720">Serine protease</keyword>
<evidence type="ECO:0000256" key="2">
    <source>
        <dbReference type="ARBA" id="ARBA00022670"/>
    </source>
</evidence>
<feature type="region of interest" description="Disordered" evidence="8">
    <location>
        <begin position="1712"/>
        <end position="1732"/>
    </location>
</feature>
<dbReference type="Pfam" id="PF00082">
    <property type="entry name" value="Peptidase_S8"/>
    <property type="match status" value="1"/>
</dbReference>
<feature type="signal peptide" evidence="9">
    <location>
        <begin position="1"/>
        <end position="21"/>
    </location>
</feature>
<dbReference type="InterPro" id="IPR015500">
    <property type="entry name" value="Peptidase_S8_subtilisin-rel"/>
</dbReference>
<dbReference type="InterPro" id="IPR023827">
    <property type="entry name" value="Peptidase_S8_Asp-AS"/>
</dbReference>
<dbReference type="SUPFAM" id="SSF52743">
    <property type="entry name" value="Subtilisin-like"/>
    <property type="match status" value="1"/>
</dbReference>
<organism evidence="12 13">
    <name type="scientific">Natronospira proteinivora</name>
    <dbReference type="NCBI Taxonomy" id="1807133"/>
    <lineage>
        <taxon>Bacteria</taxon>
        <taxon>Pseudomonadati</taxon>
        <taxon>Pseudomonadota</taxon>
        <taxon>Gammaproteobacteria</taxon>
        <taxon>Natronospirales</taxon>
        <taxon>Natronospiraceae</taxon>
        <taxon>Natronospira</taxon>
    </lineage>
</organism>
<dbReference type="PROSITE" id="PS51892">
    <property type="entry name" value="SUBTILASE"/>
    <property type="match status" value="1"/>
</dbReference>
<comment type="caution">
    <text evidence="12">The sequence shown here is derived from an EMBL/GenBank/DDBJ whole genome shotgun (WGS) entry which is preliminary data.</text>
</comment>
<dbReference type="InterPro" id="IPR022398">
    <property type="entry name" value="Peptidase_S8_His-AS"/>
</dbReference>
<dbReference type="PANTHER" id="PTHR10795">
    <property type="entry name" value="PROPROTEIN CONVERTASE SUBTILISIN/KEXIN"/>
    <property type="match status" value="1"/>
</dbReference>
<evidence type="ECO:0000256" key="7">
    <source>
        <dbReference type="RuleBase" id="RU003355"/>
    </source>
</evidence>
<dbReference type="SUPFAM" id="SSF52025">
    <property type="entry name" value="PA domain"/>
    <property type="match status" value="1"/>
</dbReference>
<evidence type="ECO:0000256" key="9">
    <source>
        <dbReference type="SAM" id="SignalP"/>
    </source>
</evidence>
<feature type="chain" id="PRO_5047410925" description="S8 family serine peptidase" evidence="9">
    <location>
        <begin position="22"/>
        <end position="1760"/>
    </location>
</feature>
<sequence length="1760" mass="183200">MQVLTQSRMAALALSLTFSLAAGGLTAASSSESMAYADKPLDRHLDISKDAKQGEGELDTFIIRLYEPPAVRYRGGIPGLEATSPSATGHARFDVDNPAVSIYQNYLRQRQDEILAGITQHTGRNFNPERRWQLALNGFAIETDAATARKIQSMPEVRHVKREIVYEPMTFAGPTHIAAPEIWEGNATGVESKGEDMVVAIVDSGINDVHESFAEVAEDGYEHQNPLGSGEFIGACDPDHEQYDDSYQCNDKLIGAFGFGPATNAHDDNGHGSHVAGTAAGNQLTTSDGFDISGVAPRANIINYRICAPGCSGMPDVAEDILSRGDLVDAVNYSIGPQTGGGDPYGEASAEAFLSLNEGGVLVAAAGGNSGPGAGSISNFGPWNLTVASSNHGGAIVNPVTVTGPGDVDEALENMGGVPSAEFDISAAIDGDLVDAGDVGDPLACDALDADSMDGAIGVASRGDCPFTDKVSNLADAGAIAAVITNHESGAPIVMGGDDPFAVPAVMISLEDGDALYDWIAANDDASAEIGVDTFVASFDGDVMADSSSRGPGSGNYTEFHGPDVVAPGDGIFAAWIGGEQEYDTIGGTSMASPHVAGAILLMRDLYPDWTPQEIQSALMMSGYPDPVLKEDGETPADPFDRGNGRVDVGAAAQAGLVLDETRDRFEDANPSVGDLALHELNIAFLSQEGCIEECTWTRTFKAVQAGTYEFTVDGDVSGEVEPASATLSTGDEVEVTVTVDGPRGESDWVFGQLLISESSGEASDARLPISVLTIEGPAEIDAVSSIDTELTGPWGITQALENADGVWIGADDQVHEFDLDFNATGNSHDADWLDGGQGGGLVYTAAFGSFWQLEVGGDNCLHEWTAADGDQGASICPDWEESVQAVAYDRRDSTLWAAGESGLLQQIDSSGDILATEQLDDSVTGLALAEGSGILYVMQDAAEEGQLLALDTNSGFSLINQYVLSAEDGSAAFGEGDRGDLTISCDGLVWATDPGTGYVHAFDLPAEGVCPSDSLLLDGDVPGESRDDAAVLTFLAPGGEVEELMWELNYATEGSAWLEEFRMEIESPEGTVIMAGGGVGSFTDPYDDLDYDFGWPGETGDDSDSRSVNDFNGEDAAGQWTVRVWGTFGATAGNLTNDSRIQLELAGMSVSFSPDGGGYLLDDAPLEVSLTSSEGDNDTIRYTLDGSEPDGDSDSVTSGGSVHVGAADPDSGDTVELRAYAETADGHTDVFNRSYTFYDEVSVEDGDGDPISDPRVSAGQGVTFTPSSGSGDYSVDAGMNTVSGSEVEGELSEDDGEWTFTAPSSGAFAGSYEVTVTDDETGSSSSFTVDVDLLVDADFNLLLQGDEPQSLAVRGATPGYVLQLAVQDDAGDDSDVAILDPVEVEAVDDADSGNEALTMASANTTDEVEFQVQVQDSGGTYDTVTEDGFSIAESRQYAGWVRSEFDEPLAGARVKTTEEVGPDGAEDRYRAYTDEEGVFHLFTPVPENGEHELTVVADGFAMLNVGGADCVGSEPQCDLTVEAAGEISGQMAGLLADEEVALTLVDSGDGSSIGPMMLTGDGSGEDAFVLPAVTSRAYSAIEVTGTGYEPLSEDNDGMGYAFEGDSEEISGVMLEPTPTTPEIQAVSVTAGDDSATVTVELDANERAGTVTVSYGSVGSLDSESDAVEFAPDDDAVEVTIAGLDCGSSFEMQAVAVNDRDMEDESDVVSADTDACPSASSSSSSSSTCSIGAGKGRLDPSLPLLILLSMVGLMAARRRV</sequence>
<dbReference type="InterPro" id="IPR008969">
    <property type="entry name" value="CarboxyPept-like_regulatory"/>
</dbReference>
<reference evidence="12 13" key="1">
    <citation type="submission" date="2022-03" db="EMBL/GenBank/DDBJ databases">
        <title>Genomic Encyclopedia of Type Strains, Phase III (KMG-III): the genomes of soil and plant-associated and newly described type strains.</title>
        <authorList>
            <person name="Whitman W."/>
        </authorList>
    </citation>
    <scope>NUCLEOTIDE SEQUENCE [LARGE SCALE GENOMIC DNA]</scope>
    <source>
        <strain evidence="12 13">BSker1</strain>
    </source>
</reference>
<feature type="compositionally biased region" description="Low complexity" evidence="8">
    <location>
        <begin position="1195"/>
        <end position="1206"/>
    </location>
</feature>
<protein>
    <recommendedName>
        <fullName evidence="14">S8 family serine peptidase</fullName>
    </recommendedName>
</protein>
<evidence type="ECO:0000313" key="12">
    <source>
        <dbReference type="EMBL" id="MCP1727943.1"/>
    </source>
</evidence>
<dbReference type="SUPFAM" id="SSF63829">
    <property type="entry name" value="Calcium-dependent phosphotriesterase"/>
    <property type="match status" value="1"/>
</dbReference>
<proteinExistence type="inferred from homology"/>
<keyword evidence="2 6" id="KW-0645">Protease</keyword>
<keyword evidence="4 6" id="KW-0378">Hydrolase</keyword>
<dbReference type="PROSITE" id="PS00137">
    <property type="entry name" value="SUBTILASE_HIS"/>
    <property type="match status" value="1"/>
</dbReference>
<dbReference type="InterPro" id="IPR003137">
    <property type="entry name" value="PA_domain"/>
</dbReference>
<gene>
    <name evidence="12" type="ORF">J2T60_001943</name>
</gene>